<evidence type="ECO:0000313" key="1">
    <source>
        <dbReference type="EMBL" id="DAD84084.1"/>
    </source>
</evidence>
<organism evidence="1">
    <name type="scientific">Podoviridae sp. ctoqT5</name>
    <dbReference type="NCBI Taxonomy" id="2826577"/>
    <lineage>
        <taxon>Viruses</taxon>
        <taxon>Duplodnaviria</taxon>
        <taxon>Heunggongvirae</taxon>
        <taxon>Uroviricota</taxon>
        <taxon>Caudoviricetes</taxon>
    </lineage>
</organism>
<accession>A0A8S5MPG2</accession>
<proteinExistence type="predicted"/>
<reference evidence="1" key="1">
    <citation type="journal article" date="2021" name="Proc. Natl. Acad. Sci. U.S.A.">
        <title>A Catalog of Tens of Thousands of Viruses from Human Metagenomes Reveals Hidden Associations with Chronic Diseases.</title>
        <authorList>
            <person name="Tisza M.J."/>
            <person name="Buck C.B."/>
        </authorList>
    </citation>
    <scope>NUCLEOTIDE SEQUENCE</scope>
    <source>
        <strain evidence="1">CtoqT5</strain>
    </source>
</reference>
<sequence>MSYQNFIPTVWAEAINRELERSHVFVADTNRQYEGEVKQQGDSVRILGVGKPTIKTQTGKNITLGKVEKVADQSITLNINQVSFFNYGVGDIDKRQAVGGLMEALSKETSEGLADEMDKFVANMSLSKQAVVFNSAATTITKDNILETIDSMLVKLLENDVKRNSNITLTLPPKHVMLLKQAYVHLDTDNSAMLKNGVVGKYNGITIKESNNCAKDSSGNYMVQLKTNRAIAFVNPMTHIEPYRPEEDFIDAVKGFILYDGIIARPKELIVGKWA</sequence>
<dbReference type="EMBL" id="BK014952">
    <property type="protein sequence ID" value="DAD84084.1"/>
    <property type="molecule type" value="Genomic_DNA"/>
</dbReference>
<name>A0A8S5MPG2_9CAUD</name>
<protein>
    <submittedName>
        <fullName evidence="1">Major capsid protein</fullName>
    </submittedName>
</protein>